<evidence type="ECO:0000313" key="1">
    <source>
        <dbReference type="EMBL" id="MCI95842.1"/>
    </source>
</evidence>
<dbReference type="EMBL" id="LXQA011398051">
    <property type="protein sequence ID" value="MCI95842.1"/>
    <property type="molecule type" value="Genomic_DNA"/>
</dbReference>
<feature type="non-terminal residue" evidence="1">
    <location>
        <position position="40"/>
    </location>
</feature>
<evidence type="ECO:0000313" key="2">
    <source>
        <dbReference type="Proteomes" id="UP000265520"/>
    </source>
</evidence>
<dbReference type="Proteomes" id="UP000265520">
    <property type="component" value="Unassembled WGS sequence"/>
</dbReference>
<protein>
    <submittedName>
        <fullName evidence="1">Uncharacterized protein</fullName>
    </submittedName>
</protein>
<accession>A0A392W7X9</accession>
<name>A0A392W7X9_9FABA</name>
<sequence>MGALMMSRERGGSGNLHRFLLENAEEDSCRAEEVSGCDVR</sequence>
<proteinExistence type="predicted"/>
<keyword evidence="2" id="KW-1185">Reference proteome</keyword>
<organism evidence="1 2">
    <name type="scientific">Trifolium medium</name>
    <dbReference type="NCBI Taxonomy" id="97028"/>
    <lineage>
        <taxon>Eukaryota</taxon>
        <taxon>Viridiplantae</taxon>
        <taxon>Streptophyta</taxon>
        <taxon>Embryophyta</taxon>
        <taxon>Tracheophyta</taxon>
        <taxon>Spermatophyta</taxon>
        <taxon>Magnoliopsida</taxon>
        <taxon>eudicotyledons</taxon>
        <taxon>Gunneridae</taxon>
        <taxon>Pentapetalae</taxon>
        <taxon>rosids</taxon>
        <taxon>fabids</taxon>
        <taxon>Fabales</taxon>
        <taxon>Fabaceae</taxon>
        <taxon>Papilionoideae</taxon>
        <taxon>50 kb inversion clade</taxon>
        <taxon>NPAAA clade</taxon>
        <taxon>Hologalegina</taxon>
        <taxon>IRL clade</taxon>
        <taxon>Trifolieae</taxon>
        <taxon>Trifolium</taxon>
    </lineage>
</organism>
<reference evidence="1 2" key="1">
    <citation type="journal article" date="2018" name="Front. Plant Sci.">
        <title>Red Clover (Trifolium pratense) and Zigzag Clover (T. medium) - A Picture of Genomic Similarities and Differences.</title>
        <authorList>
            <person name="Dluhosova J."/>
            <person name="Istvanek J."/>
            <person name="Nedelnik J."/>
            <person name="Repkova J."/>
        </authorList>
    </citation>
    <scope>NUCLEOTIDE SEQUENCE [LARGE SCALE GENOMIC DNA]</scope>
    <source>
        <strain evidence="2">cv. 10/8</strain>
        <tissue evidence="1">Leaf</tissue>
    </source>
</reference>
<dbReference type="AlphaFoldDB" id="A0A392W7X9"/>
<comment type="caution">
    <text evidence="1">The sequence shown here is derived from an EMBL/GenBank/DDBJ whole genome shotgun (WGS) entry which is preliminary data.</text>
</comment>